<name>I5C0V2_9BACT</name>
<evidence type="ECO:0000313" key="1">
    <source>
        <dbReference type="EMBL" id="EIM75454.1"/>
    </source>
</evidence>
<dbReference type="EMBL" id="AJYA01000030">
    <property type="protein sequence ID" value="EIM75454.1"/>
    <property type="molecule type" value="Genomic_DNA"/>
</dbReference>
<organism evidence="1 2">
    <name type="scientific">Nitritalea halalkaliphila LW7</name>
    <dbReference type="NCBI Taxonomy" id="1189621"/>
    <lineage>
        <taxon>Bacteria</taxon>
        <taxon>Pseudomonadati</taxon>
        <taxon>Bacteroidota</taxon>
        <taxon>Cytophagia</taxon>
        <taxon>Cytophagales</taxon>
        <taxon>Cyclobacteriaceae</taxon>
        <taxon>Nitritalea</taxon>
    </lineage>
</organism>
<proteinExistence type="predicted"/>
<dbReference type="Proteomes" id="UP000005551">
    <property type="component" value="Unassembled WGS sequence"/>
</dbReference>
<sequence>MKQSLFLLFFLFMSFFPLSGKGQSFHFNRQLKGVELPTDHVYEVVQDDQGLIWMHTNAGVFYSDGFRTYAHETEGEVSSRKLLQDEENVLWLVERGERFQLQYLKNGAWYPVHIPDEIEKELLSGYASFKVSGVGAAKRLILHSEATLNIAKIGGQRWERFAKPKATVGELKSVYCYQNKLALFFEHAIFDFQSQKLTQHTLSSPLLPASVYQMDYDESTGKFYYLGNGFLAEGSAFLHVDRLLSRDFTRNTYSEKEYFGLRADKGKVFFFFNSQLHQFIAEKEELIHVDATDFIKAYHIFDFLVDRESIIWIATHRGLVNINSLRFQNYTSGYFPDDEVTALHQLPDGDLLVGFNHAVVRWDMEQEPRALVLRGSGLQPKYRVTNFSAWQDAGVIFPRDKGGSAIWIWEVDGSS</sequence>
<gene>
    <name evidence="1" type="ORF">A3SI_13802</name>
</gene>
<comment type="caution">
    <text evidence="1">The sequence shown here is derived from an EMBL/GenBank/DDBJ whole genome shotgun (WGS) entry which is preliminary data.</text>
</comment>
<evidence type="ECO:0000313" key="2">
    <source>
        <dbReference type="Proteomes" id="UP000005551"/>
    </source>
</evidence>
<dbReference type="Gene3D" id="2.130.10.10">
    <property type="entry name" value="YVTN repeat-like/Quinoprotein amine dehydrogenase"/>
    <property type="match status" value="2"/>
</dbReference>
<keyword evidence="2" id="KW-1185">Reference proteome</keyword>
<dbReference type="AlphaFoldDB" id="I5C0V2"/>
<reference evidence="1 2" key="1">
    <citation type="submission" date="2012-05" db="EMBL/GenBank/DDBJ databases">
        <title>Genome sequence of Nitritalea halalkaliphila LW7.</title>
        <authorList>
            <person name="Jangir P.K."/>
            <person name="Singh A."/>
            <person name="Shivaji S."/>
            <person name="Sharma R."/>
        </authorList>
    </citation>
    <scope>NUCLEOTIDE SEQUENCE [LARGE SCALE GENOMIC DNA]</scope>
    <source>
        <strain evidence="1 2">LW7</strain>
    </source>
</reference>
<accession>I5C0V2</accession>
<dbReference type="RefSeq" id="WP_009055935.1">
    <property type="nucleotide sequence ID" value="NZ_AJYA01000030.1"/>
</dbReference>
<dbReference type="STRING" id="1189621.A3SI_13802"/>
<dbReference type="OrthoDB" id="9806995at2"/>
<protein>
    <submittedName>
        <fullName evidence="1">Two component regulator three y domain-containing protein</fullName>
    </submittedName>
</protein>
<dbReference type="InterPro" id="IPR015943">
    <property type="entry name" value="WD40/YVTN_repeat-like_dom_sf"/>
</dbReference>